<feature type="compositionally biased region" description="Polar residues" evidence="1">
    <location>
        <begin position="383"/>
        <end position="438"/>
    </location>
</feature>
<feature type="region of interest" description="Disordered" evidence="1">
    <location>
        <begin position="453"/>
        <end position="502"/>
    </location>
</feature>
<reference evidence="2 3" key="1">
    <citation type="journal article" date="2018" name="Proc. Natl. Acad. Sci. U.S.A.">
        <title>Linking secondary metabolites to gene clusters through genome sequencing of six diverse Aspergillus species.</title>
        <authorList>
            <person name="Kaerboelling I."/>
            <person name="Vesth T.C."/>
            <person name="Frisvad J.C."/>
            <person name="Nybo J.L."/>
            <person name="Theobald S."/>
            <person name="Kuo A."/>
            <person name="Bowyer P."/>
            <person name="Matsuda Y."/>
            <person name="Mondo S."/>
            <person name="Lyhne E.K."/>
            <person name="Kogle M.E."/>
            <person name="Clum A."/>
            <person name="Lipzen A."/>
            <person name="Salamov A."/>
            <person name="Ngan C.Y."/>
            <person name="Daum C."/>
            <person name="Chiniquy J."/>
            <person name="Barry K."/>
            <person name="LaButti K."/>
            <person name="Haridas S."/>
            <person name="Simmons B.A."/>
            <person name="Magnuson J.K."/>
            <person name="Mortensen U.H."/>
            <person name="Larsen T.O."/>
            <person name="Grigoriev I.V."/>
            <person name="Baker S.E."/>
            <person name="Andersen M.R."/>
        </authorList>
    </citation>
    <scope>NUCLEOTIDE SEQUENCE [LARGE SCALE GENOMIC DNA]</scope>
    <source>
        <strain evidence="2 3">IBT 24754</strain>
    </source>
</reference>
<dbReference type="RefSeq" id="XP_040755917.1">
    <property type="nucleotide sequence ID" value="XM_040900514.1"/>
</dbReference>
<protein>
    <submittedName>
        <fullName evidence="2">Uncharacterized protein</fullName>
    </submittedName>
</protein>
<dbReference type="VEuPathDB" id="FungiDB:P175DRAFT_0553811"/>
<feature type="compositionally biased region" description="Polar residues" evidence="1">
    <location>
        <begin position="263"/>
        <end position="272"/>
    </location>
</feature>
<accession>A0A2T5M7L4</accession>
<comment type="caution">
    <text evidence="2">The sequence shown here is derived from an EMBL/GenBank/DDBJ whole genome shotgun (WGS) entry which is preliminary data.</text>
</comment>
<sequence length="808" mass="89341">MVGLEGAEPLKLEGFNTSYHAVKGEEYGVDGVLFAPSSPLPLLYHGATPIPPLNHKGQYMARRTCWVVAFRHSMLNLRVNISTSWSQLIVYSTFHACNYEPKCICYSMATDIPGYRTAYNSFLLASRYWTCPTNTPLYIRCRRYEDLFAEVLLAFPYDDHSDLLLRHCSPLALETCSNLAPNLDDEGVIDSDDGLDKVQRTARRQRIEELAEAYLEGTPLFILSASLRGPFGKDWNNPWKKDGSKITNGQRSRGRSSKEKEQPTQPSIPETQSGKRRQPPDLPAASRPTQSKTQLTPSYTRFVQKSAAGTRSESPRVTHVDQPSKTWLRKDNVSTRFQNIDPPTSPTTSISSRHNKRKGNLAKTHPTCRREETAEPEPARSLKSPQPKQSNQSGRTPQNLPGQGISSTGGRHTSNLNTSYDQQADEGNSLHVASSSSQLPKFEYRLKKNGATDAHADKPISDGIIDGRAKGQPPRFRGSSSNENIARSPSMHGPRHSQPEDITRTFDDSMTLANASGTIENPSMPNLEKPLPSDPQQRNTSENLPSAQHVRENPPTHDNITSLYSIAISKGNSDRTDDHNIEPQLSTQAAVLMAQKSFQHDLDSPKCRPLASGKKRRAASRSSNHHSPNSVNITPFHHINTPNQALVGERPNALGNSGAQFISTQYMIDAITPFTFSADKRADRRSVSSRMEGSRTKKQKTTSFALYSPSEMPSEHPKSDQESCGSISPHEPECHKDATVDSHKSILPMTTGTTPQTAQDGQGAESFNLSQAIAEAGSWLQQSFEITKDIHLPRNLKPHTSTETAHSS</sequence>
<feature type="compositionally biased region" description="Polar residues" evidence="1">
    <location>
        <begin position="515"/>
        <end position="524"/>
    </location>
</feature>
<feature type="compositionally biased region" description="Polar residues" evidence="1">
    <location>
        <begin position="534"/>
        <end position="546"/>
    </location>
</feature>
<dbReference type="EMBL" id="MSFN02000001">
    <property type="protein sequence ID" value="PTU24525.1"/>
    <property type="molecule type" value="Genomic_DNA"/>
</dbReference>
<evidence type="ECO:0000313" key="2">
    <source>
        <dbReference type="EMBL" id="PTU24525.1"/>
    </source>
</evidence>
<proteinExistence type="predicted"/>
<feature type="compositionally biased region" description="Polar residues" evidence="1">
    <location>
        <begin position="748"/>
        <end position="766"/>
    </location>
</feature>
<dbReference type="OrthoDB" id="5419922at2759"/>
<feature type="region of interest" description="Disordered" evidence="1">
    <location>
        <begin position="599"/>
        <end position="637"/>
    </location>
</feature>
<dbReference type="Proteomes" id="UP000244073">
    <property type="component" value="Unassembled WGS sequence"/>
</dbReference>
<feature type="compositionally biased region" description="Polar residues" evidence="1">
    <location>
        <begin position="287"/>
        <end position="312"/>
    </location>
</feature>
<feature type="region of interest" description="Disordered" evidence="1">
    <location>
        <begin position="681"/>
        <end position="766"/>
    </location>
</feature>
<feature type="compositionally biased region" description="Basic and acidic residues" evidence="1">
    <location>
        <begin position="368"/>
        <end position="380"/>
    </location>
</feature>
<organism evidence="2 3">
    <name type="scientific">Aspergillus ochraceoroseus IBT 24754</name>
    <dbReference type="NCBI Taxonomy" id="1392256"/>
    <lineage>
        <taxon>Eukaryota</taxon>
        <taxon>Fungi</taxon>
        <taxon>Dikarya</taxon>
        <taxon>Ascomycota</taxon>
        <taxon>Pezizomycotina</taxon>
        <taxon>Eurotiomycetes</taxon>
        <taxon>Eurotiomycetidae</taxon>
        <taxon>Eurotiales</taxon>
        <taxon>Aspergillaceae</taxon>
        <taxon>Aspergillus</taxon>
        <taxon>Aspergillus subgen. Nidulantes</taxon>
    </lineage>
</organism>
<dbReference type="AlphaFoldDB" id="A0A2T5M7L4"/>
<gene>
    <name evidence="2" type="ORF">P175DRAFT_0553811</name>
</gene>
<feature type="compositionally biased region" description="Low complexity" evidence="1">
    <location>
        <begin position="620"/>
        <end position="630"/>
    </location>
</feature>
<name>A0A2T5M7L4_9EURO</name>
<feature type="region of interest" description="Disordered" evidence="1">
    <location>
        <begin position="234"/>
        <end position="438"/>
    </location>
</feature>
<dbReference type="GeneID" id="63817398"/>
<feature type="compositionally biased region" description="Polar residues" evidence="1">
    <location>
        <begin position="478"/>
        <end position="487"/>
    </location>
</feature>
<feature type="region of interest" description="Disordered" evidence="1">
    <location>
        <begin position="515"/>
        <end position="559"/>
    </location>
</feature>
<evidence type="ECO:0000313" key="3">
    <source>
        <dbReference type="Proteomes" id="UP000244073"/>
    </source>
</evidence>
<evidence type="ECO:0000256" key="1">
    <source>
        <dbReference type="SAM" id="MobiDB-lite"/>
    </source>
</evidence>
<feature type="compositionally biased region" description="Basic and acidic residues" evidence="1">
    <location>
        <begin position="454"/>
        <end position="469"/>
    </location>
</feature>
<feature type="compositionally biased region" description="Basic and acidic residues" evidence="1">
    <location>
        <begin position="730"/>
        <end position="744"/>
    </location>
</feature>